<accession>A0A224Y868</accession>
<organism evidence="2">
    <name type="scientific">Rhipicephalus zambeziensis</name>
    <dbReference type="NCBI Taxonomy" id="60191"/>
    <lineage>
        <taxon>Eukaryota</taxon>
        <taxon>Metazoa</taxon>
        <taxon>Ecdysozoa</taxon>
        <taxon>Arthropoda</taxon>
        <taxon>Chelicerata</taxon>
        <taxon>Arachnida</taxon>
        <taxon>Acari</taxon>
        <taxon>Parasitiformes</taxon>
        <taxon>Ixodida</taxon>
        <taxon>Ixodoidea</taxon>
        <taxon>Ixodidae</taxon>
        <taxon>Rhipicephalinae</taxon>
        <taxon>Rhipicephalus</taxon>
        <taxon>Rhipicephalus</taxon>
    </lineage>
</organism>
<feature type="transmembrane region" description="Helical" evidence="1">
    <location>
        <begin position="37"/>
        <end position="55"/>
    </location>
</feature>
<proteinExistence type="predicted"/>
<name>A0A224Y868_9ACAR</name>
<evidence type="ECO:0000313" key="2">
    <source>
        <dbReference type="EMBL" id="MAA12945.1"/>
    </source>
</evidence>
<sequence length="93" mass="11148">MSSFVFSFLFVFFFFRSLPFPSGRCFLDALIRFRQPFYFFFFFFSDVSPLASLPFRRWRPRKEFKTIKRETKNPKTSPVVSPLLPRSVLVGLE</sequence>
<dbReference type="EMBL" id="GFPF01001799">
    <property type="protein sequence ID" value="MAA12945.1"/>
    <property type="molecule type" value="Transcribed_RNA"/>
</dbReference>
<protein>
    <submittedName>
        <fullName evidence="2">Uncharacterized protein</fullName>
    </submittedName>
</protein>
<evidence type="ECO:0000256" key="1">
    <source>
        <dbReference type="SAM" id="Phobius"/>
    </source>
</evidence>
<dbReference type="AlphaFoldDB" id="A0A224Y868"/>
<reference evidence="2" key="1">
    <citation type="journal article" date="2017" name="Parasit. Vectors">
        <title>Sialotranscriptomics of Rhipicephalus zambeziensis reveals intricate expression profiles of secretory proteins and suggests tight temporal transcriptional regulation during blood-feeding.</title>
        <authorList>
            <person name="de Castro M.H."/>
            <person name="de Klerk D."/>
            <person name="Pienaar R."/>
            <person name="Rees D.J.G."/>
            <person name="Mans B.J."/>
        </authorList>
    </citation>
    <scope>NUCLEOTIDE SEQUENCE</scope>
    <source>
        <tissue evidence="2">Salivary glands</tissue>
    </source>
</reference>
<keyword evidence="1" id="KW-0812">Transmembrane</keyword>
<keyword evidence="1" id="KW-0472">Membrane</keyword>
<keyword evidence="1" id="KW-1133">Transmembrane helix</keyword>